<dbReference type="Proteomes" id="UP000007978">
    <property type="component" value="Chromosome 2"/>
</dbReference>
<evidence type="ECO:0000256" key="4">
    <source>
        <dbReference type="ARBA" id="ARBA00023163"/>
    </source>
</evidence>
<evidence type="ECO:0000313" key="11">
    <source>
        <dbReference type="Proteomes" id="UP000007978"/>
    </source>
</evidence>
<feature type="region of interest" description="Disordered" evidence="7">
    <location>
        <begin position="325"/>
        <end position="352"/>
    </location>
</feature>
<evidence type="ECO:0000256" key="2">
    <source>
        <dbReference type="ARBA" id="ARBA00023015"/>
    </source>
</evidence>
<keyword evidence="3" id="KW-0238">DNA-binding</keyword>
<dbReference type="HOGENOM" id="CLU_306094_0_0_1"/>
<keyword evidence="6" id="KW-0479">Metal-binding</keyword>
<dbReference type="Gene3D" id="1.10.4080.10">
    <property type="entry name" value="ADP-ribosylation/Crystallin J1"/>
    <property type="match status" value="1"/>
</dbReference>
<reference evidence="10 11" key="1">
    <citation type="journal article" date="2012" name="PLoS Pathog.">
        <title>Comparative pathogenomics reveals horizontally acquired novel virulence genes in fungi infecting cereal hosts.</title>
        <authorList>
            <person name="Gardiner D.M."/>
            <person name="McDonald M.C."/>
            <person name="Covarelli L."/>
            <person name="Solomon P.S."/>
            <person name="Rusu A.G."/>
            <person name="Marshall M."/>
            <person name="Kazan K."/>
            <person name="Chakraborty S."/>
            <person name="McDonald B.A."/>
            <person name="Manners J.M."/>
        </authorList>
    </citation>
    <scope>NUCLEOTIDE SEQUENCE [LARGE SCALE GENOMIC DNA]</scope>
    <source>
        <strain evidence="10 11">CS3096</strain>
    </source>
</reference>
<feature type="domain" description="Xylanolytic transcriptional activator regulatory" evidence="9">
    <location>
        <begin position="613"/>
        <end position="689"/>
    </location>
</feature>
<evidence type="ECO:0000256" key="6">
    <source>
        <dbReference type="PIRSR" id="PIRSR605502-1"/>
    </source>
</evidence>
<feature type="region of interest" description="Disordered" evidence="7">
    <location>
        <begin position="374"/>
        <end position="441"/>
    </location>
</feature>
<dbReference type="RefSeq" id="XP_009253280.1">
    <property type="nucleotide sequence ID" value="XM_009255005.1"/>
</dbReference>
<dbReference type="Pfam" id="PF03747">
    <property type="entry name" value="ADP_ribosyl_GH"/>
    <property type="match status" value="1"/>
</dbReference>
<feature type="compositionally biased region" description="Basic and acidic residues" evidence="7">
    <location>
        <begin position="397"/>
        <end position="407"/>
    </location>
</feature>
<evidence type="ECO:0000256" key="3">
    <source>
        <dbReference type="ARBA" id="ARBA00023125"/>
    </source>
</evidence>
<evidence type="ECO:0000313" key="10">
    <source>
        <dbReference type="EMBL" id="EKJ77960.1"/>
    </source>
</evidence>
<evidence type="ECO:0000256" key="5">
    <source>
        <dbReference type="ARBA" id="ARBA00023242"/>
    </source>
</evidence>
<organism evidence="10 11">
    <name type="scientific">Fusarium pseudograminearum (strain CS3096)</name>
    <name type="common">Wheat and barley crown-rot fungus</name>
    <dbReference type="NCBI Taxonomy" id="1028729"/>
    <lineage>
        <taxon>Eukaryota</taxon>
        <taxon>Fungi</taxon>
        <taxon>Dikarya</taxon>
        <taxon>Ascomycota</taxon>
        <taxon>Pezizomycotina</taxon>
        <taxon>Sordariomycetes</taxon>
        <taxon>Hypocreomycetidae</taxon>
        <taxon>Hypocreales</taxon>
        <taxon>Nectriaceae</taxon>
        <taxon>Fusarium</taxon>
    </lineage>
</organism>
<keyword evidence="4" id="KW-0804">Transcription</keyword>
<protein>
    <recommendedName>
        <fullName evidence="9">Xylanolytic transcriptional activator regulatory domain-containing protein</fullName>
    </recommendedName>
</protein>
<evidence type="ECO:0000256" key="1">
    <source>
        <dbReference type="ARBA" id="ARBA00004123"/>
    </source>
</evidence>
<dbReference type="CDD" id="cd12148">
    <property type="entry name" value="fungal_TF_MHR"/>
    <property type="match status" value="1"/>
</dbReference>
<gene>
    <name evidence="10" type="ORF">FPSE_01886</name>
</gene>
<dbReference type="GO" id="GO:0043565">
    <property type="term" value="F:sequence-specific DNA binding"/>
    <property type="evidence" value="ECO:0007669"/>
    <property type="project" value="TreeGrafter"/>
</dbReference>
<proteinExistence type="predicted"/>
<dbReference type="GO" id="GO:0045944">
    <property type="term" value="P:positive regulation of transcription by RNA polymerase II"/>
    <property type="evidence" value="ECO:0007669"/>
    <property type="project" value="TreeGrafter"/>
</dbReference>
<dbReference type="InterPro" id="IPR036705">
    <property type="entry name" value="Ribosyl_crysJ1_sf"/>
</dbReference>
<evidence type="ECO:0000256" key="7">
    <source>
        <dbReference type="SAM" id="MobiDB-lite"/>
    </source>
</evidence>
<dbReference type="SMART" id="SM00906">
    <property type="entry name" value="Fungal_trans"/>
    <property type="match status" value="1"/>
</dbReference>
<evidence type="ECO:0000256" key="8">
    <source>
        <dbReference type="SAM" id="Phobius"/>
    </source>
</evidence>
<keyword evidence="5" id="KW-0539">Nucleus</keyword>
<feature type="compositionally biased region" description="Polar residues" evidence="7">
    <location>
        <begin position="379"/>
        <end position="390"/>
    </location>
</feature>
<comment type="cofactor">
    <cofactor evidence="6">
        <name>Mg(2+)</name>
        <dbReference type="ChEBI" id="CHEBI:18420"/>
    </cofactor>
    <text evidence="6">Binds 2 magnesium ions per subunit.</text>
</comment>
<comment type="caution">
    <text evidence="10">The sequence shown here is derived from an EMBL/GenBank/DDBJ whole genome shotgun (WGS) entry which is preliminary data.</text>
</comment>
<dbReference type="SUPFAM" id="SSF101478">
    <property type="entry name" value="ADP-ribosylglycohydrolase"/>
    <property type="match status" value="1"/>
</dbReference>
<name>K3W2N5_FUSPC</name>
<dbReference type="AlphaFoldDB" id="K3W2N5"/>
<feature type="binding site" evidence="6">
    <location>
        <position position="67"/>
    </location>
    <ligand>
        <name>Mg(2+)</name>
        <dbReference type="ChEBI" id="CHEBI:18420"/>
        <label>1</label>
    </ligand>
</feature>
<dbReference type="eggNOG" id="ENOG502S0TA">
    <property type="taxonomic scope" value="Eukaryota"/>
</dbReference>
<dbReference type="KEGG" id="fpu:FPSE_01886"/>
<keyword evidence="8" id="KW-0812">Transmembrane</keyword>
<feature type="binding site" evidence="6">
    <location>
        <position position="69"/>
    </location>
    <ligand>
        <name>Mg(2+)</name>
        <dbReference type="ChEBI" id="CHEBI:18420"/>
        <label>1</label>
    </ligand>
</feature>
<feature type="compositionally biased region" description="Low complexity" evidence="7">
    <location>
        <begin position="420"/>
        <end position="431"/>
    </location>
</feature>
<keyword evidence="2" id="KW-0805">Transcription regulation</keyword>
<dbReference type="GO" id="GO:0006351">
    <property type="term" value="P:DNA-templated transcription"/>
    <property type="evidence" value="ECO:0007669"/>
    <property type="project" value="InterPro"/>
</dbReference>
<sequence>MASPLDNTQLSPRESRVIGALLGVHAGDSLGATVEFSSHKEIARTYPNGLRDIVGGGPFRWPAGYATDDTDMTRGVLLAYHDRYYRGIQQDIARLAGDHFINWLDGDWPDRVKGSNPEDIGNTTQIGLDIYKTTRDPDNAGGGEGGAGNGSLMRCIPTGLFQPDPEKLIQESQRISNITHDDKRCPISCAAYNTIVSKLIDQVPAQEAIKAGLAVAEKLEGEQGVVYEAIELGEELDIAKMAREGPSPRLRGRCTGYVLESLSLAIAAILDERSLEDIVVDIKRVIQSKHIYGMNTDSTPYSSNPKEEIDKGRGYLPPMTLERPILSAPSEDSSNNGHSSKKRKKNTYARGRLPVIPSADEVAVETIAVAAQGTMAGSEHSSPADLSQQYMAGPSHETTHQTVELRDYGMPSNSMAQDGAASRAVASVQQSPEPSQEDLQGHYIGPASGVSFLLRVQKRLHQAISFSGPGSIFTFGDAPLRNPDYDPNFCMMLPKEDAQRLIDRYFDFAMPTYRFLHRPTIQEWFTEFYETLGTMRDPNNSAAKVALLFMILAHARVYMPEGDRPGPSDLSARYYLAAEHQLSKESGSIRLTSVQARLLQCYYLGTQSRVNHCWSQFGIVTNLALAIGLNRNKRPGVISGLNHIEVESRRRTFWCAYTLDAYLSVSLGRPRNFHDDDIDTELPACVDDSDITKDHINLTGSTKAYSVMLAPLGHMKLARIIGHILRALYSVKPISVSRRTEETQRISQDLSDWRAEFSQFLDADYFSTSFLVPIVQRQRNVLNMTYWHAIILIHRQAVLNNFAKISRQNRRASVTAYFAFTAAMVMYIYVIQKWASPPETYIDYFTAATRCQSHMTIMVEKGSLSERYCFLLEELRVEALRQMNKMHSSTTAFGTIDGHSQEGGFQSNILTMDTPSDKTSYTDLMGENGMDYNGMSGVDFSGWGQFASMVSSGLGNLDVFLDDEVFRI</sequence>
<dbReference type="InterPro" id="IPR051711">
    <property type="entry name" value="Stress_Response_Reg"/>
</dbReference>
<dbReference type="OrthoDB" id="2579025at2759"/>
<comment type="subcellular location">
    <subcellularLocation>
        <location evidence="1">Nucleus</location>
    </subcellularLocation>
</comment>
<dbReference type="Pfam" id="PF04082">
    <property type="entry name" value="Fungal_trans"/>
    <property type="match status" value="1"/>
</dbReference>
<keyword evidence="8" id="KW-1133">Transmembrane helix</keyword>
<dbReference type="PANTHER" id="PTHR47540">
    <property type="entry name" value="THIAMINE REPRESSIBLE GENES REGULATORY PROTEIN THI5"/>
    <property type="match status" value="1"/>
</dbReference>
<keyword evidence="8" id="KW-0472">Membrane</keyword>
<keyword evidence="6" id="KW-0460">Magnesium</keyword>
<evidence type="ECO:0000259" key="9">
    <source>
        <dbReference type="SMART" id="SM00906"/>
    </source>
</evidence>
<keyword evidence="11" id="KW-1185">Reference proteome</keyword>
<feature type="binding site" evidence="6">
    <location>
        <position position="68"/>
    </location>
    <ligand>
        <name>Mg(2+)</name>
        <dbReference type="ChEBI" id="CHEBI:18420"/>
        <label>1</label>
    </ligand>
</feature>
<accession>K3W2N5</accession>
<dbReference type="GO" id="GO:0005634">
    <property type="term" value="C:nucleus"/>
    <property type="evidence" value="ECO:0007669"/>
    <property type="project" value="UniProtKB-SubCell"/>
</dbReference>
<dbReference type="InterPro" id="IPR007219">
    <property type="entry name" value="XnlR_reg_dom"/>
</dbReference>
<feature type="transmembrane region" description="Helical" evidence="8">
    <location>
        <begin position="814"/>
        <end position="831"/>
    </location>
</feature>
<dbReference type="GeneID" id="20360505"/>
<dbReference type="InterPro" id="IPR005502">
    <property type="entry name" value="Ribosyl_crysJ1"/>
</dbReference>
<dbReference type="EMBL" id="AFNW01000053">
    <property type="protein sequence ID" value="EKJ77960.1"/>
    <property type="molecule type" value="Genomic_DNA"/>
</dbReference>
<dbReference type="PANTHER" id="PTHR47540:SF3">
    <property type="entry name" value="ZN(II)2CYS6 TRANSCRIPTION FACTOR (EUROFUNG)"/>
    <property type="match status" value="1"/>
</dbReference>
<dbReference type="GO" id="GO:0008270">
    <property type="term" value="F:zinc ion binding"/>
    <property type="evidence" value="ECO:0007669"/>
    <property type="project" value="InterPro"/>
</dbReference>